<proteinExistence type="predicted"/>
<dbReference type="EMBL" id="CM008048">
    <property type="protein sequence ID" value="PVH62538.1"/>
    <property type="molecule type" value="Genomic_DNA"/>
</dbReference>
<sequence length="61" mass="6747">MIVNLNKCITSHAKLLVYHVVGASSLALGWYDANKYLLLSLLDPVTLGTASPFCDLYAYVW</sequence>
<protein>
    <submittedName>
        <fullName evidence="1">Uncharacterized protein</fullName>
    </submittedName>
</protein>
<organism evidence="1">
    <name type="scientific">Panicum hallii</name>
    <dbReference type="NCBI Taxonomy" id="206008"/>
    <lineage>
        <taxon>Eukaryota</taxon>
        <taxon>Viridiplantae</taxon>
        <taxon>Streptophyta</taxon>
        <taxon>Embryophyta</taxon>
        <taxon>Tracheophyta</taxon>
        <taxon>Spermatophyta</taxon>
        <taxon>Magnoliopsida</taxon>
        <taxon>Liliopsida</taxon>
        <taxon>Poales</taxon>
        <taxon>Poaceae</taxon>
        <taxon>PACMAD clade</taxon>
        <taxon>Panicoideae</taxon>
        <taxon>Panicodae</taxon>
        <taxon>Paniceae</taxon>
        <taxon>Panicinae</taxon>
        <taxon>Panicum</taxon>
        <taxon>Panicum sect. Panicum</taxon>
    </lineage>
</organism>
<accession>A0A2T8KK35</accession>
<name>A0A2T8KK35_9POAL</name>
<gene>
    <name evidence="1" type="ORF">PAHAL_3G317900</name>
</gene>
<evidence type="ECO:0000313" key="1">
    <source>
        <dbReference type="EMBL" id="PVH62538.1"/>
    </source>
</evidence>
<dbReference type="Gramene" id="PVH62538">
    <property type="protein sequence ID" value="PVH62538"/>
    <property type="gene ID" value="PAHAL_3G317900"/>
</dbReference>
<dbReference type="Proteomes" id="UP000243499">
    <property type="component" value="Chromosome 3"/>
</dbReference>
<dbReference type="AlphaFoldDB" id="A0A2T8KK35"/>
<reference evidence="1" key="1">
    <citation type="submission" date="2018-04" db="EMBL/GenBank/DDBJ databases">
        <title>WGS assembly of Panicum hallii.</title>
        <authorList>
            <person name="Lovell J."/>
            <person name="Jenkins J."/>
            <person name="Lowry D."/>
            <person name="Mamidi S."/>
            <person name="Sreedasyam A."/>
            <person name="Weng X."/>
            <person name="Barry K."/>
            <person name="Bonette J."/>
            <person name="Campitelli B."/>
            <person name="Daum C."/>
            <person name="Gordon S."/>
            <person name="Gould B."/>
            <person name="Lipzen A."/>
            <person name="Macqueen A."/>
            <person name="Palacio-Mejia J."/>
            <person name="Plott C."/>
            <person name="Shakirov E."/>
            <person name="Shu S."/>
            <person name="Yoshinaga Y."/>
            <person name="Zane M."/>
            <person name="Rokhsar D."/>
            <person name="Grimwood J."/>
            <person name="Schmutz J."/>
            <person name="Juenger T."/>
        </authorList>
    </citation>
    <scope>NUCLEOTIDE SEQUENCE [LARGE SCALE GENOMIC DNA]</scope>
    <source>
        <strain evidence="1">FIL2</strain>
    </source>
</reference>